<gene>
    <name evidence="4" type="ORF">ABS362_00530</name>
</gene>
<feature type="domain" description="Peptidase M61 N-terminal" evidence="3">
    <location>
        <begin position="25"/>
        <end position="190"/>
    </location>
</feature>
<dbReference type="InterPro" id="IPR024191">
    <property type="entry name" value="Peptidase_M61"/>
</dbReference>
<sequence length="608" mass="68064">MLPKIFSLFITVLLTIPLSAQQKITYNLSFPNAVHHEAEISVTFSGIKSDTLEVLMSRSSPGRYALHEFAKNVYSVKATDSQGKEIKVWKATPHQWNITGHNGAATITYTLFGDHADGTYTGIDETHAHLNMPATLMHATGFDKAPAQVTFNTPENSNWKVATQLKHEQGNTYSAPDFQYLMDSPTELSNYDFAEWTIQDKGKTKTIQVTLHHNGTQDQFNEYVQKTQKIVAEQRAIFGELPDFDFGRYTFIGCYMPHANGDGMEHRNSTIVTSSQPLAKVMTGLLNTVSHEFFHAWNVERIRPKSLEPFNFQEANMSEALWLAEGFTSYYGDLTMPRSGIINLKNYADGLAGDLNYVLLYPGRQYHSLVEMSQQAPFVDAARSVDAVNRHNTFISYYTYGSMLGLSLDLTLRQNYNKTLDDFMQALWRKYGQPEKPYTLTDLQETLAEVSGDKAWAANVLSNYVNGSELPDFTPLLAQAGLELRKAKPDVATLGLSDLEFTKNGAVINDGTVVTSPAYKAGLNRADVILTLGNRKIRNEKDLKKVMDKHKPGDTIPVIYISRGTTHNTTITLAEDPTLEVALYENIGKTLTSAMQQFRNNWLGSQVK</sequence>
<evidence type="ECO:0000259" key="2">
    <source>
        <dbReference type="Pfam" id="PF13180"/>
    </source>
</evidence>
<dbReference type="Gene3D" id="1.10.390.10">
    <property type="entry name" value="Neutral Protease Domain 2"/>
    <property type="match status" value="1"/>
</dbReference>
<feature type="domain" description="PDZ" evidence="2">
    <location>
        <begin position="501"/>
        <end position="572"/>
    </location>
</feature>
<dbReference type="Proteomes" id="UP001476807">
    <property type="component" value="Unassembled WGS sequence"/>
</dbReference>
<dbReference type="SUPFAM" id="SSF55486">
    <property type="entry name" value="Metalloproteases ('zincins'), catalytic domain"/>
    <property type="match status" value="1"/>
</dbReference>
<dbReference type="Gene3D" id="2.60.40.3650">
    <property type="match status" value="1"/>
</dbReference>
<dbReference type="InterPro" id="IPR001478">
    <property type="entry name" value="PDZ"/>
</dbReference>
<keyword evidence="5" id="KW-1185">Reference proteome</keyword>
<evidence type="ECO:0000313" key="4">
    <source>
        <dbReference type="EMBL" id="MER2996006.1"/>
    </source>
</evidence>
<accession>A0ABV1RNR3</accession>
<dbReference type="SUPFAM" id="SSF50156">
    <property type="entry name" value="PDZ domain-like"/>
    <property type="match status" value="1"/>
</dbReference>
<name>A0ABV1RNR3_9BACT</name>
<organism evidence="4 5">
    <name type="scientific">Pontibacter populi</name>
    <dbReference type="NCBI Taxonomy" id="890055"/>
    <lineage>
        <taxon>Bacteria</taxon>
        <taxon>Pseudomonadati</taxon>
        <taxon>Bacteroidota</taxon>
        <taxon>Cytophagia</taxon>
        <taxon>Cytophagales</taxon>
        <taxon>Hymenobacteraceae</taxon>
        <taxon>Pontibacter</taxon>
    </lineage>
</organism>
<protein>
    <submittedName>
        <fullName evidence="4">PDZ domain-containing protein</fullName>
    </submittedName>
</protein>
<dbReference type="RefSeq" id="WP_350410067.1">
    <property type="nucleotide sequence ID" value="NZ_JBEOKT010000001.1"/>
</dbReference>
<dbReference type="InterPro" id="IPR040756">
    <property type="entry name" value="Peptidase_M61_N"/>
</dbReference>
<evidence type="ECO:0000313" key="5">
    <source>
        <dbReference type="Proteomes" id="UP001476807"/>
    </source>
</evidence>
<feature type="domain" description="Peptidase M61 catalytic" evidence="1">
    <location>
        <begin position="286"/>
        <end position="403"/>
    </location>
</feature>
<evidence type="ECO:0000259" key="3">
    <source>
        <dbReference type="Pfam" id="PF17899"/>
    </source>
</evidence>
<dbReference type="InterPro" id="IPR027268">
    <property type="entry name" value="Peptidase_M4/M1_CTD_sf"/>
</dbReference>
<proteinExistence type="predicted"/>
<dbReference type="Pfam" id="PF17899">
    <property type="entry name" value="Peptidase_M61_N"/>
    <property type="match status" value="1"/>
</dbReference>
<dbReference type="PIRSF" id="PIRSF016493">
    <property type="entry name" value="Glycyl_aminpptds"/>
    <property type="match status" value="1"/>
</dbReference>
<dbReference type="Pfam" id="PF13180">
    <property type="entry name" value="PDZ_2"/>
    <property type="match status" value="1"/>
</dbReference>
<dbReference type="Pfam" id="PF05299">
    <property type="entry name" value="Peptidase_M61"/>
    <property type="match status" value="1"/>
</dbReference>
<dbReference type="Gene3D" id="2.30.42.10">
    <property type="match status" value="1"/>
</dbReference>
<dbReference type="EMBL" id="JBEOKT010000001">
    <property type="protein sequence ID" value="MER2996006.1"/>
    <property type="molecule type" value="Genomic_DNA"/>
</dbReference>
<comment type="caution">
    <text evidence="4">The sequence shown here is derived from an EMBL/GenBank/DDBJ whole genome shotgun (WGS) entry which is preliminary data.</text>
</comment>
<dbReference type="InterPro" id="IPR036034">
    <property type="entry name" value="PDZ_sf"/>
</dbReference>
<reference evidence="4 5" key="1">
    <citation type="submission" date="2024-06" db="EMBL/GenBank/DDBJ databases">
        <title>Pontibacter populi HYL7-15.</title>
        <authorList>
            <person name="Kim M.K."/>
        </authorList>
    </citation>
    <scope>NUCLEOTIDE SEQUENCE [LARGE SCALE GENOMIC DNA]</scope>
    <source>
        <strain evidence="4 5">HYL7-15</strain>
    </source>
</reference>
<dbReference type="InterPro" id="IPR007963">
    <property type="entry name" value="Peptidase_M61_catalytic"/>
</dbReference>
<evidence type="ECO:0000259" key="1">
    <source>
        <dbReference type="Pfam" id="PF05299"/>
    </source>
</evidence>